<protein>
    <submittedName>
        <fullName evidence="2">Uncharacterized protein</fullName>
    </submittedName>
</protein>
<evidence type="ECO:0000313" key="2">
    <source>
        <dbReference type="EnsemblMetazoa" id="PPAI007324-PA"/>
    </source>
</evidence>
<proteinExistence type="predicted"/>
<dbReference type="AlphaFoldDB" id="A0A1B0DGP0"/>
<sequence length="284" mass="33097">MGLTKPRKKGTATDVSSDHDASDAHDFVKNHLQPEANVKKFWTASRAERLEGLGTCREYVTEYPILSTVKGYEYFLEDFEEEFPEHHSFIENWSKINRELTAYGLSKNERYFKNLQKEVHEELMGLHVLGFHLAMSSYTSCETNPDGTKRKRNKCTKQEVLNALFIYTRDNRLLLEEVAKYFSKRDKAPILAFVGKSKLNLSEFYVAVDKDVLYSFENVNQTLDAYMKICIICKKTYPVVTAPVWTYIQKYVFQIDDSSDKFLSVFDLHNKITVFIEHENSEDE</sequence>
<dbReference type="VEuPathDB" id="VectorBase:PPAI007324"/>
<keyword evidence="3" id="KW-1185">Reference proteome</keyword>
<feature type="region of interest" description="Disordered" evidence="1">
    <location>
        <begin position="1"/>
        <end position="22"/>
    </location>
</feature>
<dbReference type="EnsemblMetazoa" id="PPAI007324-RA">
    <property type="protein sequence ID" value="PPAI007324-PA"/>
    <property type="gene ID" value="PPAI007324"/>
</dbReference>
<feature type="compositionally biased region" description="Basic residues" evidence="1">
    <location>
        <begin position="1"/>
        <end position="10"/>
    </location>
</feature>
<evidence type="ECO:0000256" key="1">
    <source>
        <dbReference type="SAM" id="MobiDB-lite"/>
    </source>
</evidence>
<dbReference type="Proteomes" id="UP000092462">
    <property type="component" value="Unassembled WGS sequence"/>
</dbReference>
<accession>A0A1B0DGP0</accession>
<organism evidence="2 3">
    <name type="scientific">Phlebotomus papatasi</name>
    <name type="common">Sandfly</name>
    <dbReference type="NCBI Taxonomy" id="29031"/>
    <lineage>
        <taxon>Eukaryota</taxon>
        <taxon>Metazoa</taxon>
        <taxon>Ecdysozoa</taxon>
        <taxon>Arthropoda</taxon>
        <taxon>Hexapoda</taxon>
        <taxon>Insecta</taxon>
        <taxon>Pterygota</taxon>
        <taxon>Neoptera</taxon>
        <taxon>Endopterygota</taxon>
        <taxon>Diptera</taxon>
        <taxon>Nematocera</taxon>
        <taxon>Psychodoidea</taxon>
        <taxon>Psychodidae</taxon>
        <taxon>Phlebotomus</taxon>
        <taxon>Phlebotomus</taxon>
    </lineage>
</organism>
<name>A0A1B0DGP0_PHLPP</name>
<dbReference type="VEuPathDB" id="VectorBase:PPAPM1_007403"/>
<reference evidence="2" key="1">
    <citation type="submission" date="2022-08" db="UniProtKB">
        <authorList>
            <consortium name="EnsemblMetazoa"/>
        </authorList>
    </citation>
    <scope>IDENTIFICATION</scope>
    <source>
        <strain evidence="2">Israel</strain>
    </source>
</reference>
<evidence type="ECO:0000313" key="3">
    <source>
        <dbReference type="Proteomes" id="UP000092462"/>
    </source>
</evidence>
<dbReference type="EMBL" id="AJVK01060125">
    <property type="status" value="NOT_ANNOTATED_CDS"/>
    <property type="molecule type" value="Genomic_DNA"/>
</dbReference>